<dbReference type="InterPro" id="IPR013424">
    <property type="entry name" value="Ice-binding_C"/>
</dbReference>
<organism evidence="1 2">
    <name type="scientific">Dendronalium phyllosphericum CENA369</name>
    <dbReference type="NCBI Taxonomy" id="1725256"/>
    <lineage>
        <taxon>Bacteria</taxon>
        <taxon>Bacillati</taxon>
        <taxon>Cyanobacteriota</taxon>
        <taxon>Cyanophyceae</taxon>
        <taxon>Nostocales</taxon>
        <taxon>Nostocaceae</taxon>
        <taxon>Dendronalium</taxon>
        <taxon>Dendronalium phyllosphericum</taxon>
    </lineage>
</organism>
<dbReference type="NCBIfam" id="TIGR02595">
    <property type="entry name" value="PEP_CTERM"/>
    <property type="match status" value="1"/>
</dbReference>
<evidence type="ECO:0000313" key="1">
    <source>
        <dbReference type="EMBL" id="MBH8575229.1"/>
    </source>
</evidence>
<dbReference type="InterPro" id="IPR014262">
    <property type="entry name" value="HAF_rpt"/>
</dbReference>
<gene>
    <name evidence="1" type="ORF">I8752_19860</name>
</gene>
<dbReference type="RefSeq" id="WP_214434022.1">
    <property type="nucleotide sequence ID" value="NZ_CAWPUQ010000019.1"/>
</dbReference>
<accession>A0A8J7LIX8</accession>
<comment type="caution">
    <text evidence="1">The sequence shown here is derived from an EMBL/GenBank/DDBJ whole genome shotgun (WGS) entry which is preliminary data.</text>
</comment>
<dbReference type="NCBIfam" id="TIGR02913">
    <property type="entry name" value="HAF_rpt"/>
    <property type="match status" value="1"/>
</dbReference>
<reference evidence="1 2" key="1">
    <citation type="journal article" date="2021" name="Int. J. Syst. Evol. Microbiol.">
        <title>Amazonocrinis nigriterrae gen. nov., sp. nov., Atlanticothrix silvestris gen. nov., sp. nov. and Dendronalium phyllosphericum gen. nov., sp. nov., nostocacean cyanobacteria from Brazilian environments.</title>
        <authorList>
            <person name="Alvarenga D.O."/>
            <person name="Andreote A.P.D."/>
            <person name="Branco L.H.Z."/>
            <person name="Delbaje E."/>
            <person name="Cruz R.B."/>
            <person name="Varani A.M."/>
            <person name="Fiore M.F."/>
        </authorList>
    </citation>
    <scope>NUCLEOTIDE SEQUENCE [LARGE SCALE GENOMIC DNA]</scope>
    <source>
        <strain evidence="1 2">CENA369</strain>
    </source>
</reference>
<dbReference type="AlphaFoldDB" id="A0A8J7LIX8"/>
<proteinExistence type="predicted"/>
<protein>
    <submittedName>
        <fullName evidence="1">PEP-CTERM sorting domain-containing protein</fullName>
    </submittedName>
</protein>
<dbReference type="EMBL" id="JAECZA010000115">
    <property type="protein sequence ID" value="MBH8575229.1"/>
    <property type="molecule type" value="Genomic_DNA"/>
</dbReference>
<name>A0A8J7LIX8_9NOST</name>
<sequence length="399" mass="42119">MALTNTLETSITKLPIIYGIAALITLGMNAKAMAGTLYDITDLGILPGRTSSDASSLNDLGQIVGGSYGDDGWRAFLWSASTGMKDLGYLQSAYPTSYASGINNAGQVVGTVDGYFGDYVRPGSRPFFWSNNTGMVGLALNDTSPDGSGKAINNYGQVLGDVGHIGYSDFIWSQNTGETYLNLNAPLGYDRAYASDLNDNGQVVATLYNLYPPGGRAFLSSINGSITDLGTLPGRDFSTANAINNAGQVVGISYNLNYNSDTGSYDEQFAHTFLWSITSGMTDTGYDFYPNDINDAGQVVGSIGSSPILWSSSDGIVDLNTLIDPSQDWKILGANAINEKGQIAATGINQSGQTRALLLTPRSGEAVPEPMTIGSTLLAGAGLVYLRRRQLLSSSKLAE</sequence>
<evidence type="ECO:0000313" key="2">
    <source>
        <dbReference type="Proteomes" id="UP000662314"/>
    </source>
</evidence>
<dbReference type="Proteomes" id="UP000662314">
    <property type="component" value="Unassembled WGS sequence"/>
</dbReference>
<keyword evidence="2" id="KW-1185">Reference proteome</keyword>